<evidence type="ECO:0000313" key="2">
    <source>
        <dbReference type="EMBL" id="QTC90026.1"/>
    </source>
</evidence>
<dbReference type="Proteomes" id="UP000663918">
    <property type="component" value="Chromosome"/>
</dbReference>
<gene>
    <name evidence="2" type="ORF">IFJ75_12085</name>
</gene>
<accession>A0A975GUG5</accession>
<sequence length="155" mass="17386">MTPSRFETGRPMLLAGLRRWYAFSEGPTQIPLDWKAFVTRLPLPRQVGGRTYGATCQADMEGQRFEYMCAAEVETFDGLPDDLGRMTVPEAHYAVFVHAAPIWTIRDTITAGFAWLASNGEWKDAGTPNFERYGPGFDAKTGMGDTELWFPVTRP</sequence>
<organism evidence="2 3">
    <name type="scientific">Brevundimonas goettingensis</name>
    <dbReference type="NCBI Taxonomy" id="2774190"/>
    <lineage>
        <taxon>Bacteria</taxon>
        <taxon>Pseudomonadati</taxon>
        <taxon>Pseudomonadota</taxon>
        <taxon>Alphaproteobacteria</taxon>
        <taxon>Caulobacterales</taxon>
        <taxon>Caulobacteraceae</taxon>
        <taxon>Brevundimonas</taxon>
    </lineage>
</organism>
<reference evidence="2" key="1">
    <citation type="submission" date="2020-09" db="EMBL/GenBank/DDBJ databases">
        <title>Brevundimonas sp. LVF2 isolated from a puddle in Goettingen, Germany.</title>
        <authorList>
            <person name="Friedrich I."/>
            <person name="Klassen A."/>
            <person name="Hannes N."/>
            <person name="Schneider D."/>
            <person name="Hertel R."/>
            <person name="Daniel R."/>
        </authorList>
    </citation>
    <scope>NUCLEOTIDE SEQUENCE</scope>
    <source>
        <strain evidence="2">LVF2</strain>
    </source>
</reference>
<dbReference type="AlphaFoldDB" id="A0A975GUG5"/>
<dbReference type="KEGG" id="bgoe:IFJ75_12085"/>
<dbReference type="SMART" id="SM00871">
    <property type="entry name" value="AraC_E_bind"/>
    <property type="match status" value="1"/>
</dbReference>
<proteinExistence type="predicted"/>
<dbReference type="RefSeq" id="WP_207868443.1">
    <property type="nucleotide sequence ID" value="NZ_CP062222.1"/>
</dbReference>
<dbReference type="Gene3D" id="3.20.80.10">
    <property type="entry name" value="Regulatory factor, effector binding domain"/>
    <property type="match status" value="1"/>
</dbReference>
<evidence type="ECO:0000313" key="3">
    <source>
        <dbReference type="Proteomes" id="UP000663918"/>
    </source>
</evidence>
<dbReference type="InterPro" id="IPR010499">
    <property type="entry name" value="AraC_E-bd"/>
</dbReference>
<dbReference type="InterPro" id="IPR011256">
    <property type="entry name" value="Reg_factor_effector_dom_sf"/>
</dbReference>
<keyword evidence="3" id="KW-1185">Reference proteome</keyword>
<dbReference type="EMBL" id="CP062222">
    <property type="protein sequence ID" value="QTC90026.1"/>
    <property type="molecule type" value="Genomic_DNA"/>
</dbReference>
<evidence type="ECO:0000259" key="1">
    <source>
        <dbReference type="SMART" id="SM00871"/>
    </source>
</evidence>
<name>A0A975GUG5_9CAUL</name>
<dbReference type="InterPro" id="IPR029441">
    <property type="entry name" value="Cass2"/>
</dbReference>
<dbReference type="Pfam" id="PF14526">
    <property type="entry name" value="Cass2"/>
    <property type="match status" value="1"/>
</dbReference>
<feature type="domain" description="AraC effector-binding" evidence="1">
    <location>
        <begin position="2"/>
        <end position="153"/>
    </location>
</feature>
<protein>
    <submittedName>
        <fullName evidence="2">GyrI-like domain-containing protein</fullName>
    </submittedName>
</protein>
<dbReference type="SUPFAM" id="SSF55136">
    <property type="entry name" value="Probable bacterial effector-binding domain"/>
    <property type="match status" value="1"/>
</dbReference>